<organism evidence="3">
    <name type="scientific">Fagus sylvatica</name>
    <name type="common">Beechnut</name>
    <dbReference type="NCBI Taxonomy" id="28930"/>
    <lineage>
        <taxon>Eukaryota</taxon>
        <taxon>Viridiplantae</taxon>
        <taxon>Streptophyta</taxon>
        <taxon>Embryophyta</taxon>
        <taxon>Tracheophyta</taxon>
        <taxon>Spermatophyta</taxon>
        <taxon>Magnoliopsida</taxon>
        <taxon>eudicotyledons</taxon>
        <taxon>Gunneridae</taxon>
        <taxon>Pentapetalae</taxon>
        <taxon>rosids</taxon>
        <taxon>fabids</taxon>
        <taxon>Fagales</taxon>
        <taxon>Fagaceae</taxon>
        <taxon>Fagus</taxon>
    </lineage>
</organism>
<reference evidence="3" key="1">
    <citation type="submission" date="2018-02" db="EMBL/GenBank/DDBJ databases">
        <authorList>
            <person name="Cohen D.B."/>
            <person name="Kent A.D."/>
        </authorList>
    </citation>
    <scope>NUCLEOTIDE SEQUENCE</scope>
</reference>
<accession>A0A2N9F0U5</accession>
<protein>
    <recommendedName>
        <fullName evidence="2">SMARCC C-terminal domain-containing protein</fullName>
    </recommendedName>
</protein>
<evidence type="ECO:0000313" key="3">
    <source>
        <dbReference type="EMBL" id="SPC80733.1"/>
    </source>
</evidence>
<feature type="transmembrane region" description="Helical" evidence="1">
    <location>
        <begin position="6"/>
        <end position="26"/>
    </location>
</feature>
<proteinExistence type="predicted"/>
<sequence>MNPWDSMAWFEMELLLLLMVNLGFLWMMRENAKRAEGFHGDEALVFCTVWIEGSLDGTLYILKLKRLELKLKQFAEVETFLMKECEQVERTRQRIAAERARMISARFGSAGVTSPMSLPGVGPSMVNNNASNNRQQMISASPSQPSIPGYNNNQPVHPHMPFMPRQQMFGLGPRLPMSAILQSSTPNVMFNTSGNV</sequence>
<dbReference type="AlphaFoldDB" id="A0A2N9F0U5"/>
<keyword evidence="1" id="KW-0812">Transmembrane</keyword>
<evidence type="ECO:0000259" key="2">
    <source>
        <dbReference type="Pfam" id="PF16495"/>
    </source>
</evidence>
<dbReference type="InterPro" id="IPR032451">
    <property type="entry name" value="SMARCC_C"/>
</dbReference>
<name>A0A2N9F0U5_FAGSY</name>
<dbReference type="Pfam" id="PF16495">
    <property type="entry name" value="SWIRM-assoc_1"/>
    <property type="match status" value="1"/>
</dbReference>
<evidence type="ECO:0000256" key="1">
    <source>
        <dbReference type="SAM" id="Phobius"/>
    </source>
</evidence>
<dbReference type="EMBL" id="OIVN01000468">
    <property type="protein sequence ID" value="SPC80733.1"/>
    <property type="molecule type" value="Genomic_DNA"/>
</dbReference>
<gene>
    <name evidence="3" type="ORF">FSB_LOCUS8615</name>
</gene>
<feature type="domain" description="SMARCC C-terminal" evidence="2">
    <location>
        <begin position="62"/>
        <end position="107"/>
    </location>
</feature>
<keyword evidence="1" id="KW-0472">Membrane</keyword>
<keyword evidence="1" id="KW-1133">Transmembrane helix</keyword>